<dbReference type="Proteomes" id="UP001301769">
    <property type="component" value="Unassembled WGS sequence"/>
</dbReference>
<feature type="compositionally biased region" description="Basic and acidic residues" evidence="1">
    <location>
        <begin position="82"/>
        <end position="104"/>
    </location>
</feature>
<gene>
    <name evidence="3" type="ORF">QBC37DRAFT_29303</name>
</gene>
<protein>
    <submittedName>
        <fullName evidence="3">Uncharacterized protein</fullName>
    </submittedName>
</protein>
<dbReference type="EMBL" id="MU858169">
    <property type="protein sequence ID" value="KAK4210655.1"/>
    <property type="molecule type" value="Genomic_DNA"/>
</dbReference>
<feature type="region of interest" description="Disordered" evidence="1">
    <location>
        <begin position="66"/>
        <end position="128"/>
    </location>
</feature>
<organism evidence="3 4">
    <name type="scientific">Rhypophila decipiens</name>
    <dbReference type="NCBI Taxonomy" id="261697"/>
    <lineage>
        <taxon>Eukaryota</taxon>
        <taxon>Fungi</taxon>
        <taxon>Dikarya</taxon>
        <taxon>Ascomycota</taxon>
        <taxon>Pezizomycotina</taxon>
        <taxon>Sordariomycetes</taxon>
        <taxon>Sordariomycetidae</taxon>
        <taxon>Sordariales</taxon>
        <taxon>Naviculisporaceae</taxon>
        <taxon>Rhypophila</taxon>
    </lineage>
</organism>
<sequence>MKTASQACITLLVGLLPLALGQGSVGTASLAPSPTQSVGCEAHGDHWHCDGPRVTSITVSPSTLLRSRLTTPPPAVTSAPAHPDHDHDHDDHEDHDDDHEHHDDDHDDHDDDAAIKPSPTGSVGCVAHGDHWHCDGPATATPTQSATETGAIASGVSTVPTSAGTAGIQHGMALLSVLAAATIGAVFVL</sequence>
<dbReference type="AlphaFoldDB" id="A0AAN7B774"/>
<feature type="chain" id="PRO_5042951969" evidence="2">
    <location>
        <begin position="22"/>
        <end position="189"/>
    </location>
</feature>
<keyword evidence="4" id="KW-1185">Reference proteome</keyword>
<reference evidence="3" key="1">
    <citation type="journal article" date="2023" name="Mol. Phylogenet. Evol.">
        <title>Genome-scale phylogeny and comparative genomics of the fungal order Sordariales.</title>
        <authorList>
            <person name="Hensen N."/>
            <person name="Bonometti L."/>
            <person name="Westerberg I."/>
            <person name="Brannstrom I.O."/>
            <person name="Guillou S."/>
            <person name="Cros-Aarteil S."/>
            <person name="Calhoun S."/>
            <person name="Haridas S."/>
            <person name="Kuo A."/>
            <person name="Mondo S."/>
            <person name="Pangilinan J."/>
            <person name="Riley R."/>
            <person name="LaButti K."/>
            <person name="Andreopoulos B."/>
            <person name="Lipzen A."/>
            <person name="Chen C."/>
            <person name="Yan M."/>
            <person name="Daum C."/>
            <person name="Ng V."/>
            <person name="Clum A."/>
            <person name="Steindorff A."/>
            <person name="Ohm R.A."/>
            <person name="Martin F."/>
            <person name="Silar P."/>
            <person name="Natvig D.O."/>
            <person name="Lalanne C."/>
            <person name="Gautier V."/>
            <person name="Ament-Velasquez S.L."/>
            <person name="Kruys A."/>
            <person name="Hutchinson M.I."/>
            <person name="Powell A.J."/>
            <person name="Barry K."/>
            <person name="Miller A.N."/>
            <person name="Grigoriev I.V."/>
            <person name="Debuchy R."/>
            <person name="Gladieux P."/>
            <person name="Hiltunen Thoren M."/>
            <person name="Johannesson H."/>
        </authorList>
    </citation>
    <scope>NUCLEOTIDE SEQUENCE</scope>
    <source>
        <strain evidence="3">PSN293</strain>
    </source>
</reference>
<feature type="signal peptide" evidence="2">
    <location>
        <begin position="1"/>
        <end position="21"/>
    </location>
</feature>
<proteinExistence type="predicted"/>
<reference evidence="3" key="2">
    <citation type="submission" date="2023-05" db="EMBL/GenBank/DDBJ databases">
        <authorList>
            <consortium name="Lawrence Berkeley National Laboratory"/>
            <person name="Steindorff A."/>
            <person name="Hensen N."/>
            <person name="Bonometti L."/>
            <person name="Westerberg I."/>
            <person name="Brannstrom I.O."/>
            <person name="Guillou S."/>
            <person name="Cros-Aarteil S."/>
            <person name="Calhoun S."/>
            <person name="Haridas S."/>
            <person name="Kuo A."/>
            <person name="Mondo S."/>
            <person name="Pangilinan J."/>
            <person name="Riley R."/>
            <person name="Labutti K."/>
            <person name="Andreopoulos B."/>
            <person name="Lipzen A."/>
            <person name="Chen C."/>
            <person name="Yanf M."/>
            <person name="Daum C."/>
            <person name="Ng V."/>
            <person name="Clum A."/>
            <person name="Ohm R."/>
            <person name="Martin F."/>
            <person name="Silar P."/>
            <person name="Natvig D."/>
            <person name="Lalanne C."/>
            <person name="Gautier V."/>
            <person name="Ament-Velasquez S.L."/>
            <person name="Kruys A."/>
            <person name="Hutchinson M.I."/>
            <person name="Powell A.J."/>
            <person name="Barry K."/>
            <person name="Miller A.N."/>
            <person name="Grigoriev I.V."/>
            <person name="Debuchy R."/>
            <person name="Gladieux P."/>
            <person name="Thoren M.H."/>
            <person name="Johannesson H."/>
        </authorList>
    </citation>
    <scope>NUCLEOTIDE SEQUENCE</scope>
    <source>
        <strain evidence="3">PSN293</strain>
    </source>
</reference>
<comment type="caution">
    <text evidence="3">The sequence shown here is derived from an EMBL/GenBank/DDBJ whole genome shotgun (WGS) entry which is preliminary data.</text>
</comment>
<evidence type="ECO:0000313" key="3">
    <source>
        <dbReference type="EMBL" id="KAK4210655.1"/>
    </source>
</evidence>
<evidence type="ECO:0000256" key="1">
    <source>
        <dbReference type="SAM" id="MobiDB-lite"/>
    </source>
</evidence>
<evidence type="ECO:0000313" key="4">
    <source>
        <dbReference type="Proteomes" id="UP001301769"/>
    </source>
</evidence>
<accession>A0AAN7B774</accession>
<evidence type="ECO:0000256" key="2">
    <source>
        <dbReference type="SAM" id="SignalP"/>
    </source>
</evidence>
<keyword evidence="2" id="KW-0732">Signal</keyword>
<name>A0AAN7B774_9PEZI</name>